<keyword evidence="1" id="KW-0472">Membrane</keyword>
<dbReference type="InterPro" id="IPR028087">
    <property type="entry name" value="Tad_N"/>
</dbReference>
<dbReference type="AlphaFoldDB" id="A0A1I6IH61"/>
<keyword evidence="1" id="KW-1133">Transmembrane helix</keyword>
<dbReference type="Pfam" id="PF13400">
    <property type="entry name" value="Tad"/>
    <property type="match status" value="1"/>
</dbReference>
<evidence type="ECO:0000313" key="4">
    <source>
        <dbReference type="Proteomes" id="UP000198877"/>
    </source>
</evidence>
<reference evidence="4" key="1">
    <citation type="submission" date="2016-10" db="EMBL/GenBank/DDBJ databases">
        <authorList>
            <person name="Varghese N."/>
            <person name="Submissions S."/>
        </authorList>
    </citation>
    <scope>NUCLEOTIDE SEQUENCE [LARGE SCALE GENOMIC DNA]</scope>
    <source>
        <strain evidence="4">CL127</strain>
    </source>
</reference>
<dbReference type="EMBL" id="FOYR01000003">
    <property type="protein sequence ID" value="SFR66046.1"/>
    <property type="molecule type" value="Genomic_DNA"/>
</dbReference>
<evidence type="ECO:0000313" key="3">
    <source>
        <dbReference type="EMBL" id="SFR66046.1"/>
    </source>
</evidence>
<organism evidence="3 4">
    <name type="scientific">Microbacterium azadirachtae</name>
    <dbReference type="NCBI Taxonomy" id="582680"/>
    <lineage>
        <taxon>Bacteria</taxon>
        <taxon>Bacillati</taxon>
        <taxon>Actinomycetota</taxon>
        <taxon>Actinomycetes</taxon>
        <taxon>Micrococcales</taxon>
        <taxon>Microbacteriaceae</taxon>
        <taxon>Microbacterium</taxon>
    </lineage>
</organism>
<feature type="domain" description="Putative Flp pilus-assembly TadG-like N-terminal" evidence="2">
    <location>
        <begin position="33"/>
        <end position="79"/>
    </location>
</feature>
<gene>
    <name evidence="3" type="ORF">SAMN04488591_2647</name>
</gene>
<proteinExistence type="predicted"/>
<accession>A0A1I6IH61</accession>
<name>A0A1I6IH61_9MICO</name>
<evidence type="ECO:0000259" key="2">
    <source>
        <dbReference type="Pfam" id="PF13400"/>
    </source>
</evidence>
<dbReference type="Proteomes" id="UP000198877">
    <property type="component" value="Unassembled WGS sequence"/>
</dbReference>
<evidence type="ECO:0000256" key="1">
    <source>
        <dbReference type="SAM" id="Phobius"/>
    </source>
</evidence>
<dbReference type="RefSeq" id="WP_245763011.1">
    <property type="nucleotide sequence ID" value="NZ_FOYR01000003.1"/>
</dbReference>
<protein>
    <submittedName>
        <fullName evidence="3">Putative Flp pilus-assembly TadE/G-like</fullName>
    </submittedName>
</protein>
<feature type="transmembrane region" description="Helical" evidence="1">
    <location>
        <begin position="39"/>
        <end position="61"/>
    </location>
</feature>
<sequence length="161" mass="16405">MNAGTRAGARTPATVLGAGRPQARPAALADDSGSTMPLVLGYLVLAIALIYVCVCATDLYIAQKRLDSVADAAALAGADGFRLQVDGDAIHAELEDAEVADQAAAVVAVLDDGTELVSADSPDGLSARVTVRTTWTPPLLGDLVPSMVMIQATGTSRTALE</sequence>
<keyword evidence="1" id="KW-0812">Transmembrane</keyword>